<evidence type="ECO:0000313" key="4">
    <source>
        <dbReference type="Proteomes" id="UP000078561"/>
    </source>
</evidence>
<feature type="region of interest" description="Disordered" evidence="1">
    <location>
        <begin position="346"/>
        <end position="455"/>
    </location>
</feature>
<name>A0A168L1V1_ABSGL</name>
<dbReference type="Gene3D" id="1.10.3970.10">
    <property type="entry name" value="BSD domain"/>
    <property type="match status" value="1"/>
</dbReference>
<evidence type="ECO:0000259" key="2">
    <source>
        <dbReference type="PROSITE" id="PS50858"/>
    </source>
</evidence>
<feature type="compositionally biased region" description="Low complexity" evidence="1">
    <location>
        <begin position="81"/>
        <end position="100"/>
    </location>
</feature>
<evidence type="ECO:0000256" key="1">
    <source>
        <dbReference type="SAM" id="MobiDB-lite"/>
    </source>
</evidence>
<dbReference type="PROSITE" id="PS50858">
    <property type="entry name" value="BSD"/>
    <property type="match status" value="1"/>
</dbReference>
<gene>
    <name evidence="3" type="primary">ABSGL_01220.1 scaffold 1223</name>
</gene>
<sequence>MDDLYQYTASAVNSNNNNNVNSEQDAQNDPLIKAFTNFGWGQRFTSLMDTVKKQGEVIVDVTKKDLQQFADILREDDNDNTTDQLSQSTTSTTTITNNDPLTDRSVTTESPEGTPGSSQATNDSTGLYASLRDGLSKINTMNFTALRDGLSDTLTKQPFLPSQLTSIKLPDNINLGELRQELDQGTRFAELYMQKFGTEVLQVLNNTITVLEPENDMSQDDGSQHQQQTDNQGGIGGGPRIFKSRTEALVAKLQTDHHVLLKDPKQSLLANNDEKQLQVLETFNAGFNIQEYTSEISRLLEDSPELRQTMDDLVPIQVDYTTFWQRYFYHAWRIEQEEQKRQLIVKGADQEHDDDDFKWDSDDEDTAYRNPATDTSGKGKQKASPHNDDTINDTNKSDTDYSNISEPLSTEASLVSPPLKSQADADEWVKTSAEDRRGQQPLHADAASDSDSDWE</sequence>
<dbReference type="OMA" id="TYYEGAR"/>
<dbReference type="PANTHER" id="PTHR16019">
    <property type="entry name" value="SYNAPSE-ASSOCIATED PROTEIN"/>
    <property type="match status" value="1"/>
</dbReference>
<dbReference type="Proteomes" id="UP000078561">
    <property type="component" value="Unassembled WGS sequence"/>
</dbReference>
<proteinExistence type="predicted"/>
<dbReference type="InParanoid" id="A0A168L1V1"/>
<organism evidence="3">
    <name type="scientific">Absidia glauca</name>
    <name type="common">Pin mould</name>
    <dbReference type="NCBI Taxonomy" id="4829"/>
    <lineage>
        <taxon>Eukaryota</taxon>
        <taxon>Fungi</taxon>
        <taxon>Fungi incertae sedis</taxon>
        <taxon>Mucoromycota</taxon>
        <taxon>Mucoromycotina</taxon>
        <taxon>Mucoromycetes</taxon>
        <taxon>Mucorales</taxon>
        <taxon>Cunninghamellaceae</taxon>
        <taxon>Absidia</taxon>
    </lineage>
</organism>
<protein>
    <recommendedName>
        <fullName evidence="2">BSD domain-containing protein</fullName>
    </recommendedName>
</protein>
<dbReference type="InterPro" id="IPR051494">
    <property type="entry name" value="BSD_domain-containing"/>
</dbReference>
<feature type="domain" description="BSD" evidence="2">
    <location>
        <begin position="283"/>
        <end position="335"/>
    </location>
</feature>
<dbReference type="InterPro" id="IPR035925">
    <property type="entry name" value="BSD_dom_sf"/>
</dbReference>
<dbReference type="EMBL" id="LT550481">
    <property type="protein sequence ID" value="SAL95879.1"/>
    <property type="molecule type" value="Genomic_DNA"/>
</dbReference>
<dbReference type="GO" id="GO:0005737">
    <property type="term" value="C:cytoplasm"/>
    <property type="evidence" value="ECO:0007669"/>
    <property type="project" value="TreeGrafter"/>
</dbReference>
<dbReference type="PANTHER" id="PTHR16019:SF5">
    <property type="entry name" value="BSD DOMAIN-CONTAINING PROTEIN 1"/>
    <property type="match status" value="1"/>
</dbReference>
<accession>A0A168L1V1</accession>
<dbReference type="Pfam" id="PF03909">
    <property type="entry name" value="BSD"/>
    <property type="match status" value="1"/>
</dbReference>
<dbReference type="OrthoDB" id="73788at2759"/>
<dbReference type="AlphaFoldDB" id="A0A168L1V1"/>
<dbReference type="InterPro" id="IPR005607">
    <property type="entry name" value="BSD_dom"/>
</dbReference>
<feature type="region of interest" description="Disordered" evidence="1">
    <location>
        <begin position="75"/>
        <end position="125"/>
    </location>
</feature>
<keyword evidence="4" id="KW-1185">Reference proteome</keyword>
<reference evidence="3" key="1">
    <citation type="submission" date="2016-04" db="EMBL/GenBank/DDBJ databases">
        <authorList>
            <person name="Evans L.H."/>
            <person name="Alamgir A."/>
            <person name="Owens N."/>
            <person name="Weber N.D."/>
            <person name="Virtaneva K."/>
            <person name="Barbian K."/>
            <person name="Babar A."/>
            <person name="Rosenke K."/>
        </authorList>
    </citation>
    <scope>NUCLEOTIDE SEQUENCE [LARGE SCALE GENOMIC DNA]</scope>
    <source>
        <strain evidence="3">CBS 101.48</strain>
    </source>
</reference>
<feature type="compositionally biased region" description="Basic and acidic residues" evidence="1">
    <location>
        <begin position="427"/>
        <end position="438"/>
    </location>
</feature>
<feature type="region of interest" description="Disordered" evidence="1">
    <location>
        <begin position="214"/>
        <end position="238"/>
    </location>
</feature>
<evidence type="ECO:0000313" key="3">
    <source>
        <dbReference type="EMBL" id="SAL95879.1"/>
    </source>
</evidence>
<feature type="compositionally biased region" description="Polar residues" evidence="1">
    <location>
        <begin position="400"/>
        <end position="413"/>
    </location>
</feature>
<dbReference type="SMART" id="SM00751">
    <property type="entry name" value="BSD"/>
    <property type="match status" value="1"/>
</dbReference>
<feature type="compositionally biased region" description="Acidic residues" evidence="1">
    <location>
        <begin position="351"/>
        <end position="365"/>
    </location>
</feature>
<dbReference type="SUPFAM" id="SSF140383">
    <property type="entry name" value="BSD domain-like"/>
    <property type="match status" value="1"/>
</dbReference>
<feature type="compositionally biased region" description="Basic and acidic residues" evidence="1">
    <location>
        <begin position="385"/>
        <end position="399"/>
    </location>
</feature>
<feature type="compositionally biased region" description="Polar residues" evidence="1">
    <location>
        <begin position="104"/>
        <end position="125"/>
    </location>
</feature>
<feature type="compositionally biased region" description="Polar residues" evidence="1">
    <location>
        <begin position="220"/>
        <end position="232"/>
    </location>
</feature>